<name>A0A926EYK6_9FIRM</name>
<keyword evidence="5" id="KW-0862">Zinc</keyword>
<organism evidence="9 10">
    <name type="scientific">Wansuia hejianensis</name>
    <dbReference type="NCBI Taxonomy" id="2763667"/>
    <lineage>
        <taxon>Bacteria</taxon>
        <taxon>Bacillati</taxon>
        <taxon>Bacillota</taxon>
        <taxon>Clostridia</taxon>
        <taxon>Lachnospirales</taxon>
        <taxon>Lachnospiraceae</taxon>
        <taxon>Wansuia</taxon>
    </lineage>
</organism>
<keyword evidence="2" id="KW-0645">Protease</keyword>
<dbReference type="InterPro" id="IPR037518">
    <property type="entry name" value="MPN"/>
</dbReference>
<dbReference type="CDD" id="cd08071">
    <property type="entry name" value="MPN_DUF2466"/>
    <property type="match status" value="1"/>
</dbReference>
<dbReference type="GO" id="GO:0046872">
    <property type="term" value="F:metal ion binding"/>
    <property type="evidence" value="ECO:0007669"/>
    <property type="project" value="UniProtKB-KW"/>
</dbReference>
<dbReference type="PANTHER" id="PTHR30471:SF3">
    <property type="entry name" value="UPF0758 PROTEIN YEES-RELATED"/>
    <property type="match status" value="1"/>
</dbReference>
<dbReference type="PROSITE" id="PS50249">
    <property type="entry name" value="MPN"/>
    <property type="match status" value="1"/>
</dbReference>
<evidence type="ECO:0000313" key="9">
    <source>
        <dbReference type="EMBL" id="MBC8589956.1"/>
    </source>
</evidence>
<proteinExistence type="inferred from homology"/>
<dbReference type="EMBL" id="JACRTK010000001">
    <property type="protein sequence ID" value="MBC8589956.1"/>
    <property type="molecule type" value="Genomic_DNA"/>
</dbReference>
<dbReference type="PANTHER" id="PTHR30471">
    <property type="entry name" value="DNA REPAIR PROTEIN RADC"/>
    <property type="match status" value="1"/>
</dbReference>
<evidence type="ECO:0000256" key="6">
    <source>
        <dbReference type="ARBA" id="ARBA00023049"/>
    </source>
</evidence>
<feature type="domain" description="MPN" evidence="8">
    <location>
        <begin position="203"/>
        <end position="326"/>
    </location>
</feature>
<evidence type="ECO:0000256" key="7">
    <source>
        <dbReference type="SAM" id="MobiDB-lite"/>
    </source>
</evidence>
<evidence type="ECO:0000256" key="5">
    <source>
        <dbReference type="ARBA" id="ARBA00022833"/>
    </source>
</evidence>
<dbReference type="InterPro" id="IPR001405">
    <property type="entry name" value="UPF0758"/>
</dbReference>
<protein>
    <submittedName>
        <fullName evidence="9">JAB domain-containing protein</fullName>
    </submittedName>
</protein>
<dbReference type="Pfam" id="PF04002">
    <property type="entry name" value="RadC"/>
    <property type="match status" value="1"/>
</dbReference>
<evidence type="ECO:0000256" key="1">
    <source>
        <dbReference type="ARBA" id="ARBA00010243"/>
    </source>
</evidence>
<sequence length="610" mass="70508">MKKNLYREFNCNSKEELYEKIKRQDDEIKPLLEFLDYAKSNIKNNKKAIDSPDVLVDYIKSTNLPTKDTGTIIFVNTKNHPVHLKRTRLSWKNSVKETLKEGLMAGANRVFMAFSSETPYDRMEETKDYFEKIGMKVVDTINYGKENNSFLSKKAGKTYYPSMSYGLANDSEVVYGEKDYSLKNKYEDFTSYLASNELIDLNVVEDTDAIKELLKIGFQHHQQEVFGMLIYDSNEKIIGAEELFKGSTDASIVDLKIMARTLFNYQDVKGFAVFHNHPSGNPTPSSEDIAMTKRLENMTEIFDLEFLDHFIVGKEKTLSFSQEVSGFLSNNISYQDKMERMSTVKEDKSIYDGEKAIVEVGDKIKTALSDETIVLDVDKDNAVLFDGRQFVEVSGLQCDNDKFFWNQGNYSYEYPQKKDGTVIDKINKIVDEDYEGFVKAMITIENGIEDPDLLDELYDRFMNNDGVNLINDYFDELIYDLDYDITSGREKDIESIKISSKEKEFFNKIDGFIDAYIDLSNSMYDIDYDFAEDYPLDKSFHDIDFISWAEATKRNLTKVKNRMKPGKDSKETKKESTIEKLNKLKDKVAKDSIGRTQEKAENKKNDREIQ</sequence>
<feature type="region of interest" description="Disordered" evidence="7">
    <location>
        <begin position="588"/>
        <end position="610"/>
    </location>
</feature>
<comment type="similarity">
    <text evidence="1">Belongs to the UPF0758 family.</text>
</comment>
<evidence type="ECO:0000313" key="10">
    <source>
        <dbReference type="Proteomes" id="UP000601522"/>
    </source>
</evidence>
<dbReference type="SUPFAM" id="SSF102712">
    <property type="entry name" value="JAB1/MPN domain"/>
    <property type="match status" value="1"/>
</dbReference>
<dbReference type="InterPro" id="IPR025657">
    <property type="entry name" value="RadC_JAB"/>
</dbReference>
<dbReference type="AlphaFoldDB" id="A0A926EYK6"/>
<dbReference type="InterPro" id="IPR020891">
    <property type="entry name" value="UPF0758_CS"/>
</dbReference>
<comment type="caution">
    <text evidence="9">The sequence shown here is derived from an EMBL/GenBank/DDBJ whole genome shotgun (WGS) entry which is preliminary data.</text>
</comment>
<keyword evidence="10" id="KW-1185">Reference proteome</keyword>
<keyword evidence="4" id="KW-0378">Hydrolase</keyword>
<gene>
    <name evidence="9" type="ORF">H8689_02220</name>
</gene>
<evidence type="ECO:0000256" key="4">
    <source>
        <dbReference type="ARBA" id="ARBA00022801"/>
    </source>
</evidence>
<dbReference type="Gene3D" id="3.40.140.10">
    <property type="entry name" value="Cytidine Deaminase, domain 2"/>
    <property type="match status" value="1"/>
</dbReference>
<reference evidence="9 10" key="1">
    <citation type="submission" date="2020-08" db="EMBL/GenBank/DDBJ databases">
        <title>Genome public.</title>
        <authorList>
            <person name="Liu C."/>
            <person name="Sun Q."/>
        </authorList>
    </citation>
    <scope>NUCLEOTIDE SEQUENCE [LARGE SCALE GENOMIC DNA]</scope>
    <source>
        <strain evidence="9 10">NSJ-26</strain>
    </source>
</reference>
<keyword evidence="3" id="KW-0479">Metal-binding</keyword>
<dbReference type="GO" id="GO:0006508">
    <property type="term" value="P:proteolysis"/>
    <property type="evidence" value="ECO:0007669"/>
    <property type="project" value="UniProtKB-KW"/>
</dbReference>
<accession>A0A926EYK6</accession>
<dbReference type="Proteomes" id="UP000601522">
    <property type="component" value="Unassembled WGS sequence"/>
</dbReference>
<dbReference type="RefSeq" id="WP_249322768.1">
    <property type="nucleotide sequence ID" value="NZ_JACRTK010000001.1"/>
</dbReference>
<dbReference type="PROSITE" id="PS01302">
    <property type="entry name" value="UPF0758"/>
    <property type="match status" value="1"/>
</dbReference>
<dbReference type="GO" id="GO:0008237">
    <property type="term" value="F:metallopeptidase activity"/>
    <property type="evidence" value="ECO:0007669"/>
    <property type="project" value="UniProtKB-KW"/>
</dbReference>
<evidence type="ECO:0000256" key="2">
    <source>
        <dbReference type="ARBA" id="ARBA00022670"/>
    </source>
</evidence>
<evidence type="ECO:0000256" key="3">
    <source>
        <dbReference type="ARBA" id="ARBA00022723"/>
    </source>
</evidence>
<keyword evidence="6" id="KW-0482">Metalloprotease</keyword>
<evidence type="ECO:0000259" key="8">
    <source>
        <dbReference type="PROSITE" id="PS50249"/>
    </source>
</evidence>